<dbReference type="EMBL" id="MNPJ01000014">
    <property type="protein sequence ID" value="OQS55068.1"/>
    <property type="molecule type" value="Genomic_DNA"/>
</dbReference>
<evidence type="ECO:0000313" key="5">
    <source>
        <dbReference type="EMBL" id="OQS55068.1"/>
    </source>
</evidence>
<dbReference type="Proteomes" id="UP000192758">
    <property type="component" value="Unassembled WGS sequence"/>
</dbReference>
<dbReference type="InterPro" id="IPR003877">
    <property type="entry name" value="SPRY_dom"/>
</dbReference>
<comment type="caution">
    <text evidence="5">The sequence shown here is derived from an EMBL/GenBank/DDBJ whole genome shotgun (WGS) entry which is preliminary data.</text>
</comment>
<name>A0A1W0E763_9MICR</name>
<dbReference type="OrthoDB" id="21243at2759"/>
<evidence type="ECO:0000259" key="4">
    <source>
        <dbReference type="PROSITE" id="PS50188"/>
    </source>
</evidence>
<dbReference type="SMART" id="SM00449">
    <property type="entry name" value="SPRY"/>
    <property type="match status" value="1"/>
</dbReference>
<gene>
    <name evidence="5" type="ORF">EHP00_2194</name>
</gene>
<keyword evidence="2" id="KW-0539">Nucleus</keyword>
<evidence type="ECO:0000256" key="3">
    <source>
        <dbReference type="ARBA" id="ARBA00038149"/>
    </source>
</evidence>
<proteinExistence type="inferred from homology"/>
<dbReference type="AlphaFoldDB" id="A0A1W0E763"/>
<dbReference type="InterPro" id="IPR013320">
    <property type="entry name" value="ConA-like_dom_sf"/>
</dbReference>
<feature type="domain" description="B30.2/SPRY" evidence="4">
    <location>
        <begin position="1"/>
        <end position="166"/>
    </location>
</feature>
<dbReference type="PANTHER" id="PTHR10598">
    <property type="entry name" value="SET1/ASH2 HISTONE METHYLTRANSFERASE COMPLEX SUBUNIT ASH2"/>
    <property type="match status" value="1"/>
</dbReference>
<dbReference type="VEuPathDB" id="MicrosporidiaDB:EHP00_2194"/>
<dbReference type="InterPro" id="IPR037353">
    <property type="entry name" value="ASH2"/>
</dbReference>
<evidence type="ECO:0000256" key="1">
    <source>
        <dbReference type="ARBA" id="ARBA00004123"/>
    </source>
</evidence>
<sequence length="181" mass="20977">MASKKIFFKNTENYKFEQKDTQIECIGLNTHYKLCLFDHIALTNCEYFEVTLKSDNLATLRVGFATKKAEKLAPLGYDNYSWCYQTTNGYGIHNSKINVFGRRVYKEETIGCLFNRDLKKIFFYINGQKVQKSFNLSEEDVNQESFPAISCFNSAKCMVNFGPNFGYEDTSKNKQEKKFGV</sequence>
<comment type="subcellular location">
    <subcellularLocation>
        <location evidence="1">Nucleus</location>
    </subcellularLocation>
</comment>
<protein>
    <recommendedName>
        <fullName evidence="4">B30.2/SPRY domain-containing protein</fullName>
    </recommendedName>
</protein>
<evidence type="ECO:0000256" key="2">
    <source>
        <dbReference type="ARBA" id="ARBA00023242"/>
    </source>
</evidence>
<comment type="similarity">
    <text evidence="3">Belongs to the cclA family.</text>
</comment>
<accession>A0A1W0E763</accession>
<organism evidence="5 6">
    <name type="scientific">Ecytonucleospora hepatopenaei</name>
    <dbReference type="NCBI Taxonomy" id="646526"/>
    <lineage>
        <taxon>Eukaryota</taxon>
        <taxon>Fungi</taxon>
        <taxon>Fungi incertae sedis</taxon>
        <taxon>Microsporidia</taxon>
        <taxon>Enterocytozoonidae</taxon>
        <taxon>Ecytonucleospora</taxon>
    </lineage>
</organism>
<dbReference type="GO" id="GO:0000976">
    <property type="term" value="F:transcription cis-regulatory region binding"/>
    <property type="evidence" value="ECO:0007669"/>
    <property type="project" value="TreeGrafter"/>
</dbReference>
<dbReference type="SUPFAM" id="SSF49899">
    <property type="entry name" value="Concanavalin A-like lectins/glucanases"/>
    <property type="match status" value="1"/>
</dbReference>
<dbReference type="InterPro" id="IPR001870">
    <property type="entry name" value="B30.2/SPRY"/>
</dbReference>
<reference evidence="5 6" key="1">
    <citation type="journal article" date="2017" name="Environ. Microbiol.">
        <title>Decay of the glycolytic pathway and adaptation to intranuclear parasitism within Enterocytozoonidae microsporidia.</title>
        <authorList>
            <person name="Wiredu Boakye D."/>
            <person name="Jaroenlak P."/>
            <person name="Prachumwat A."/>
            <person name="Williams T.A."/>
            <person name="Bateman K.S."/>
            <person name="Itsathitphaisarn O."/>
            <person name="Sritunyalucksana K."/>
            <person name="Paszkiewicz K.H."/>
            <person name="Moore K.A."/>
            <person name="Stentiford G.D."/>
            <person name="Williams B.A."/>
        </authorList>
    </citation>
    <scope>NUCLEOTIDE SEQUENCE [LARGE SCALE GENOMIC DNA]</scope>
    <source>
        <strain evidence="5 6">TH1</strain>
    </source>
</reference>
<dbReference type="InterPro" id="IPR043136">
    <property type="entry name" value="B30.2/SPRY_sf"/>
</dbReference>
<dbReference type="Gene3D" id="2.60.120.920">
    <property type="match status" value="1"/>
</dbReference>
<keyword evidence="6" id="KW-1185">Reference proteome</keyword>
<dbReference type="PROSITE" id="PS50188">
    <property type="entry name" value="B302_SPRY"/>
    <property type="match status" value="1"/>
</dbReference>
<dbReference type="Pfam" id="PF00622">
    <property type="entry name" value="SPRY"/>
    <property type="match status" value="1"/>
</dbReference>
<dbReference type="GO" id="GO:0048188">
    <property type="term" value="C:Set1C/COMPASS complex"/>
    <property type="evidence" value="ECO:0007669"/>
    <property type="project" value="InterPro"/>
</dbReference>
<dbReference type="PANTHER" id="PTHR10598:SF0">
    <property type="entry name" value="SET1_ASH2 HISTONE METHYLTRANSFERASE COMPLEX SUBUNIT ASH2"/>
    <property type="match status" value="1"/>
</dbReference>
<evidence type="ECO:0000313" key="6">
    <source>
        <dbReference type="Proteomes" id="UP000192758"/>
    </source>
</evidence>